<evidence type="ECO:0000313" key="2">
    <source>
        <dbReference type="EMBL" id="KAH3858870.1"/>
    </source>
</evidence>
<keyword evidence="1" id="KW-0732">Signal</keyword>
<name>A0A9D4RA48_DREPO</name>
<organism evidence="2 3">
    <name type="scientific">Dreissena polymorpha</name>
    <name type="common">Zebra mussel</name>
    <name type="synonym">Mytilus polymorpha</name>
    <dbReference type="NCBI Taxonomy" id="45954"/>
    <lineage>
        <taxon>Eukaryota</taxon>
        <taxon>Metazoa</taxon>
        <taxon>Spiralia</taxon>
        <taxon>Lophotrochozoa</taxon>
        <taxon>Mollusca</taxon>
        <taxon>Bivalvia</taxon>
        <taxon>Autobranchia</taxon>
        <taxon>Heteroconchia</taxon>
        <taxon>Euheterodonta</taxon>
        <taxon>Imparidentia</taxon>
        <taxon>Neoheterodontei</taxon>
        <taxon>Myida</taxon>
        <taxon>Dreissenoidea</taxon>
        <taxon>Dreissenidae</taxon>
        <taxon>Dreissena</taxon>
    </lineage>
</organism>
<dbReference type="Proteomes" id="UP000828390">
    <property type="component" value="Unassembled WGS sequence"/>
</dbReference>
<protein>
    <submittedName>
        <fullName evidence="2">Uncharacterized protein</fullName>
    </submittedName>
</protein>
<comment type="caution">
    <text evidence="2">The sequence shown here is derived from an EMBL/GenBank/DDBJ whole genome shotgun (WGS) entry which is preliminary data.</text>
</comment>
<gene>
    <name evidence="2" type="ORF">DPMN_101512</name>
</gene>
<dbReference type="EMBL" id="JAIWYP010000003">
    <property type="protein sequence ID" value="KAH3858870.1"/>
    <property type="molecule type" value="Genomic_DNA"/>
</dbReference>
<dbReference type="PROSITE" id="PS51257">
    <property type="entry name" value="PROKAR_LIPOPROTEIN"/>
    <property type="match status" value="1"/>
</dbReference>
<evidence type="ECO:0000256" key="1">
    <source>
        <dbReference type="SAM" id="SignalP"/>
    </source>
</evidence>
<sequence length="199" mass="23089">MIVRLTLAIVAVMWGLGCTHIGTGSLTKDVDDPFLPNHRLYYRRHLKIPAYYYYEDNTTISVKETNTIPVSFGTDKTWLRRTMDEKCCDGSCKSFFWLWKFKGSLTVEMLSKPPAVRLTLSMCGRTVPSYIVSNNQIVEVEKSLLYDDVAKSLRRNMEIRVSGLQLNSQKVCVQVQALFLLQDEWSKWPRDKPRCWCFT</sequence>
<reference evidence="2" key="2">
    <citation type="submission" date="2020-11" db="EMBL/GenBank/DDBJ databases">
        <authorList>
            <person name="McCartney M.A."/>
            <person name="Auch B."/>
            <person name="Kono T."/>
            <person name="Mallez S."/>
            <person name="Becker A."/>
            <person name="Gohl D.M."/>
            <person name="Silverstein K.A.T."/>
            <person name="Koren S."/>
            <person name="Bechman K.B."/>
            <person name="Herman A."/>
            <person name="Abrahante J.E."/>
            <person name="Garbe J."/>
        </authorList>
    </citation>
    <scope>NUCLEOTIDE SEQUENCE</scope>
    <source>
        <strain evidence="2">Duluth1</strain>
        <tissue evidence="2">Whole animal</tissue>
    </source>
</reference>
<feature type="chain" id="PRO_5038779909" evidence="1">
    <location>
        <begin position="20"/>
        <end position="199"/>
    </location>
</feature>
<feature type="signal peptide" evidence="1">
    <location>
        <begin position="1"/>
        <end position="19"/>
    </location>
</feature>
<accession>A0A9D4RA48</accession>
<proteinExistence type="predicted"/>
<reference evidence="2" key="1">
    <citation type="journal article" date="2019" name="bioRxiv">
        <title>The Genome of the Zebra Mussel, Dreissena polymorpha: A Resource for Invasive Species Research.</title>
        <authorList>
            <person name="McCartney M.A."/>
            <person name="Auch B."/>
            <person name="Kono T."/>
            <person name="Mallez S."/>
            <person name="Zhang Y."/>
            <person name="Obille A."/>
            <person name="Becker A."/>
            <person name="Abrahante J.E."/>
            <person name="Garbe J."/>
            <person name="Badalamenti J.P."/>
            <person name="Herman A."/>
            <person name="Mangelson H."/>
            <person name="Liachko I."/>
            <person name="Sullivan S."/>
            <person name="Sone E.D."/>
            <person name="Koren S."/>
            <person name="Silverstein K.A.T."/>
            <person name="Beckman K.B."/>
            <person name="Gohl D.M."/>
        </authorList>
    </citation>
    <scope>NUCLEOTIDE SEQUENCE</scope>
    <source>
        <strain evidence="2">Duluth1</strain>
        <tissue evidence="2">Whole animal</tissue>
    </source>
</reference>
<dbReference type="AlphaFoldDB" id="A0A9D4RA48"/>
<keyword evidence="3" id="KW-1185">Reference proteome</keyword>
<evidence type="ECO:0000313" key="3">
    <source>
        <dbReference type="Proteomes" id="UP000828390"/>
    </source>
</evidence>